<feature type="transmembrane region" description="Helical" evidence="1">
    <location>
        <begin position="40"/>
        <end position="58"/>
    </location>
</feature>
<dbReference type="AlphaFoldDB" id="A0A1I5SM53"/>
<feature type="transmembrane region" description="Helical" evidence="1">
    <location>
        <begin position="97"/>
        <end position="114"/>
    </location>
</feature>
<organism evidence="2 3">
    <name type="scientific">Amycolatopsis arida</name>
    <dbReference type="NCBI Taxonomy" id="587909"/>
    <lineage>
        <taxon>Bacteria</taxon>
        <taxon>Bacillati</taxon>
        <taxon>Actinomycetota</taxon>
        <taxon>Actinomycetes</taxon>
        <taxon>Pseudonocardiales</taxon>
        <taxon>Pseudonocardiaceae</taxon>
        <taxon>Amycolatopsis</taxon>
    </lineage>
</organism>
<accession>A0A1I5SM53</accession>
<evidence type="ECO:0000313" key="2">
    <source>
        <dbReference type="EMBL" id="SFP71798.1"/>
    </source>
</evidence>
<reference evidence="3" key="1">
    <citation type="submission" date="2016-10" db="EMBL/GenBank/DDBJ databases">
        <authorList>
            <person name="Varghese N."/>
            <person name="Submissions S."/>
        </authorList>
    </citation>
    <scope>NUCLEOTIDE SEQUENCE [LARGE SCALE GENOMIC DNA]</scope>
    <source>
        <strain evidence="3">CGMCC 4.5579</strain>
    </source>
</reference>
<evidence type="ECO:0000313" key="3">
    <source>
        <dbReference type="Proteomes" id="UP000198727"/>
    </source>
</evidence>
<evidence type="ECO:0008006" key="4">
    <source>
        <dbReference type="Google" id="ProtNLM"/>
    </source>
</evidence>
<keyword evidence="1" id="KW-1133">Transmembrane helix</keyword>
<protein>
    <recommendedName>
        <fullName evidence="4">Integral membrane protein</fullName>
    </recommendedName>
</protein>
<feature type="transmembrane region" description="Helical" evidence="1">
    <location>
        <begin position="6"/>
        <end position="28"/>
    </location>
</feature>
<keyword evidence="1" id="KW-0812">Transmembrane</keyword>
<keyword evidence="1" id="KW-0472">Membrane</keyword>
<dbReference type="RefSeq" id="WP_092529864.1">
    <property type="nucleotide sequence ID" value="NZ_FOWW01000003.1"/>
</dbReference>
<proteinExistence type="predicted"/>
<dbReference type="STRING" id="587909.SAMN05421810_103192"/>
<keyword evidence="3" id="KW-1185">Reference proteome</keyword>
<dbReference type="Proteomes" id="UP000198727">
    <property type="component" value="Unassembled WGS sequence"/>
</dbReference>
<gene>
    <name evidence="2" type="ORF">SAMN05421810_103192</name>
</gene>
<sequence>MDFVYDLLVLLHLLGMAGILAGVVTYFVAGSRTGLGITTYSGGLQLLTGLALVGIASADLVDTPVNNVKIAVKLVIALGVFVHALVLWRRTEIRRQGVYVVGGLAVANVVIAVLW</sequence>
<evidence type="ECO:0000256" key="1">
    <source>
        <dbReference type="SAM" id="Phobius"/>
    </source>
</evidence>
<dbReference type="OrthoDB" id="3830423at2"/>
<feature type="transmembrane region" description="Helical" evidence="1">
    <location>
        <begin position="70"/>
        <end position="88"/>
    </location>
</feature>
<name>A0A1I5SM53_9PSEU</name>
<dbReference type="EMBL" id="FOWW01000003">
    <property type="protein sequence ID" value="SFP71798.1"/>
    <property type="molecule type" value="Genomic_DNA"/>
</dbReference>